<name>A0A427AN49_ENSVE</name>
<comment type="caution">
    <text evidence="1">The sequence shown here is derived from an EMBL/GenBank/DDBJ whole genome shotgun (WGS) entry which is preliminary data.</text>
</comment>
<accession>A0A427AN49</accession>
<gene>
    <name evidence="1" type="ORF">B296_00022726</name>
</gene>
<dbReference type="Proteomes" id="UP000287651">
    <property type="component" value="Unassembled WGS sequence"/>
</dbReference>
<evidence type="ECO:0000313" key="2">
    <source>
        <dbReference type="Proteomes" id="UP000287651"/>
    </source>
</evidence>
<dbReference type="AlphaFoldDB" id="A0A427AN49"/>
<sequence>MAYRQMMGLILTKGGGSLTLPQQAAYRRHPNGKVDFITAKSLVRTPNEMVGLGCCKRQPVIWQQRHLLTRRYTNIPYPTWKSAATVRCKRRSRVIDCVRQKTRERPFFHGNVEIMENISGCRREAECACSRIITSSQRYDVEGKRIQLHHWQLVLATHNYYAFSDNPHPNCLSSSFIRVG</sequence>
<protein>
    <submittedName>
        <fullName evidence="1">Uncharacterized protein</fullName>
    </submittedName>
</protein>
<dbReference type="EMBL" id="AMZH03001875">
    <property type="protein sequence ID" value="RRT77647.1"/>
    <property type="molecule type" value="Genomic_DNA"/>
</dbReference>
<evidence type="ECO:0000313" key="1">
    <source>
        <dbReference type="EMBL" id="RRT77647.1"/>
    </source>
</evidence>
<proteinExistence type="predicted"/>
<reference evidence="1 2" key="1">
    <citation type="journal article" date="2014" name="Agronomy (Basel)">
        <title>A Draft Genome Sequence for Ensete ventricosum, the Drought-Tolerant Tree Against Hunger.</title>
        <authorList>
            <person name="Harrison J."/>
            <person name="Moore K.A."/>
            <person name="Paszkiewicz K."/>
            <person name="Jones T."/>
            <person name="Grant M."/>
            <person name="Ambacheew D."/>
            <person name="Muzemil S."/>
            <person name="Studholme D.J."/>
        </authorList>
    </citation>
    <scope>NUCLEOTIDE SEQUENCE [LARGE SCALE GENOMIC DNA]</scope>
</reference>
<organism evidence="1 2">
    <name type="scientific">Ensete ventricosum</name>
    <name type="common">Abyssinian banana</name>
    <name type="synonym">Musa ensete</name>
    <dbReference type="NCBI Taxonomy" id="4639"/>
    <lineage>
        <taxon>Eukaryota</taxon>
        <taxon>Viridiplantae</taxon>
        <taxon>Streptophyta</taxon>
        <taxon>Embryophyta</taxon>
        <taxon>Tracheophyta</taxon>
        <taxon>Spermatophyta</taxon>
        <taxon>Magnoliopsida</taxon>
        <taxon>Liliopsida</taxon>
        <taxon>Zingiberales</taxon>
        <taxon>Musaceae</taxon>
        <taxon>Ensete</taxon>
    </lineage>
</organism>